<protein>
    <recommendedName>
        <fullName evidence="1">BTB domain-containing protein</fullName>
    </recommendedName>
</protein>
<feature type="domain" description="BTB" evidence="1">
    <location>
        <begin position="48"/>
        <end position="114"/>
    </location>
</feature>
<dbReference type="CDD" id="cd18186">
    <property type="entry name" value="BTB_POZ_ZBTB_KLHL-like"/>
    <property type="match status" value="1"/>
</dbReference>
<proteinExistence type="predicted"/>
<dbReference type="OrthoDB" id="1022638at2759"/>
<keyword evidence="3" id="KW-1185">Reference proteome</keyword>
<dbReference type="PROSITE" id="PS50097">
    <property type="entry name" value="BTB"/>
    <property type="match status" value="1"/>
</dbReference>
<accession>A0A8T9C3F1</accession>
<gene>
    <name evidence="2" type="ORF">LSUE1_G005935</name>
</gene>
<evidence type="ECO:0000259" key="1">
    <source>
        <dbReference type="PROSITE" id="PS50097"/>
    </source>
</evidence>
<dbReference type="AlphaFoldDB" id="A0A8T9C3F1"/>
<dbReference type="InterPro" id="IPR000210">
    <property type="entry name" value="BTB/POZ_dom"/>
</dbReference>
<dbReference type="InterPro" id="IPR011333">
    <property type="entry name" value="SKP1/BTB/POZ_sf"/>
</dbReference>
<reference evidence="2 3" key="1">
    <citation type="submission" date="2018-05" db="EMBL/GenBank/DDBJ databases">
        <title>Genome sequencing and assembly of the regulated plant pathogen Lachnellula willkommii and related sister species for the development of diagnostic species identification markers.</title>
        <authorList>
            <person name="Giroux E."/>
            <person name="Bilodeau G."/>
        </authorList>
    </citation>
    <scope>NUCLEOTIDE SEQUENCE [LARGE SCALE GENOMIC DNA]</scope>
    <source>
        <strain evidence="2 3">CBS 268.59</strain>
    </source>
</reference>
<organism evidence="2 3">
    <name type="scientific">Lachnellula suecica</name>
    <dbReference type="NCBI Taxonomy" id="602035"/>
    <lineage>
        <taxon>Eukaryota</taxon>
        <taxon>Fungi</taxon>
        <taxon>Dikarya</taxon>
        <taxon>Ascomycota</taxon>
        <taxon>Pezizomycotina</taxon>
        <taxon>Leotiomycetes</taxon>
        <taxon>Helotiales</taxon>
        <taxon>Lachnaceae</taxon>
        <taxon>Lachnellula</taxon>
    </lineage>
</organism>
<sequence length="290" mass="33457">MPNKKRKTGDYECSCYYRSPSHKTKEDCKASRRAYANREISRKLFLGSPIVLVVCGKSGTSSQSFHVHQNLLTVHSQYFRRKVDEALDSVDFKICLPDVRPALFASYISWIQSGFTTRSFSVDIKDQCEAQWRLGEILEDERFQNGCMEDLRECVTREGWPSIEDAKLIYDITDKGSLLRKFVSDVLACKNPLRSDDLDEREKWDALLVSLPDLSMDIHRAGARNWNGTKAWDSEHRLSYMVPETSLAIRWEQQILAKRTRDEIKIAADGGDLLSQIQLEHLDRKVEDDE</sequence>
<evidence type="ECO:0000313" key="2">
    <source>
        <dbReference type="EMBL" id="TVY78502.1"/>
    </source>
</evidence>
<dbReference type="SUPFAM" id="SSF54695">
    <property type="entry name" value="POZ domain"/>
    <property type="match status" value="1"/>
</dbReference>
<dbReference type="Gene3D" id="3.30.710.10">
    <property type="entry name" value="Potassium Channel Kv1.1, Chain A"/>
    <property type="match status" value="1"/>
</dbReference>
<comment type="caution">
    <text evidence="2">The sequence shown here is derived from an EMBL/GenBank/DDBJ whole genome shotgun (WGS) entry which is preliminary data.</text>
</comment>
<evidence type="ECO:0000313" key="3">
    <source>
        <dbReference type="Proteomes" id="UP000469558"/>
    </source>
</evidence>
<dbReference type="EMBL" id="QGMK01000750">
    <property type="protein sequence ID" value="TVY78502.1"/>
    <property type="molecule type" value="Genomic_DNA"/>
</dbReference>
<dbReference type="Proteomes" id="UP000469558">
    <property type="component" value="Unassembled WGS sequence"/>
</dbReference>
<name>A0A8T9C3F1_9HELO</name>